<name>A0A2M4C720_9DIPT</name>
<dbReference type="EMBL" id="GGFJ01011973">
    <property type="protein sequence ID" value="MBW61114.1"/>
    <property type="molecule type" value="Transcribed_RNA"/>
</dbReference>
<protein>
    <submittedName>
        <fullName evidence="2">Putative secreted protein</fullName>
    </submittedName>
</protein>
<accession>A0A2M4C720</accession>
<dbReference type="AlphaFoldDB" id="A0A2M4C720"/>
<feature type="signal peptide" evidence="1">
    <location>
        <begin position="1"/>
        <end position="16"/>
    </location>
</feature>
<organism evidence="2">
    <name type="scientific">Anopheles marajoara</name>
    <dbReference type="NCBI Taxonomy" id="58244"/>
    <lineage>
        <taxon>Eukaryota</taxon>
        <taxon>Metazoa</taxon>
        <taxon>Ecdysozoa</taxon>
        <taxon>Arthropoda</taxon>
        <taxon>Hexapoda</taxon>
        <taxon>Insecta</taxon>
        <taxon>Pterygota</taxon>
        <taxon>Neoptera</taxon>
        <taxon>Endopterygota</taxon>
        <taxon>Diptera</taxon>
        <taxon>Nematocera</taxon>
        <taxon>Culicoidea</taxon>
        <taxon>Culicidae</taxon>
        <taxon>Anophelinae</taxon>
        <taxon>Anopheles</taxon>
    </lineage>
</organism>
<feature type="chain" id="PRO_5014973372" evidence="1">
    <location>
        <begin position="17"/>
        <end position="126"/>
    </location>
</feature>
<proteinExistence type="predicted"/>
<evidence type="ECO:0000256" key="1">
    <source>
        <dbReference type="SAM" id="SignalP"/>
    </source>
</evidence>
<sequence>MWFSLFLILALSRSLSRCPDSNGMRVSRPRTTSAHSLALPPATTTTAAAAAAAAPPGKKKNRFRAAVDVPFSVGTDAVAAWRCVMGGTRGATRYAHLENVYLHFRCVRCCCCCCCCCYLVFSFRSE</sequence>
<evidence type="ECO:0000313" key="2">
    <source>
        <dbReference type="EMBL" id="MBW61114.1"/>
    </source>
</evidence>
<reference evidence="2" key="1">
    <citation type="submission" date="2018-01" db="EMBL/GenBank/DDBJ databases">
        <title>An insight into the sialome of Amazonian anophelines.</title>
        <authorList>
            <person name="Ribeiro J.M."/>
            <person name="Scarpassa V."/>
            <person name="Calvo E."/>
        </authorList>
    </citation>
    <scope>NUCLEOTIDE SEQUENCE</scope>
    <source>
        <tissue evidence="2">Salivary glands</tissue>
    </source>
</reference>
<keyword evidence="1" id="KW-0732">Signal</keyword>